<dbReference type="InterPro" id="IPR051604">
    <property type="entry name" value="Ergot_Alk_Oxidoreductase"/>
</dbReference>
<dbReference type="SUPFAM" id="SSF51735">
    <property type="entry name" value="NAD(P)-binding Rossmann-fold domains"/>
    <property type="match status" value="1"/>
</dbReference>
<dbReference type="Proteomes" id="UP000184440">
    <property type="component" value="Unassembled WGS sequence"/>
</dbReference>
<evidence type="ECO:0000313" key="2">
    <source>
        <dbReference type="EMBL" id="SHN75241.1"/>
    </source>
</evidence>
<dbReference type="AlphaFoldDB" id="A0A1M7TWY8"/>
<dbReference type="PANTHER" id="PTHR43162:SF1">
    <property type="entry name" value="PRESTALK A DIFFERENTIATION PROTEIN A"/>
    <property type="match status" value="1"/>
</dbReference>
<gene>
    <name evidence="2" type="ORF">SAMN05443668_107251</name>
</gene>
<feature type="domain" description="NmrA-like" evidence="1">
    <location>
        <begin position="1"/>
        <end position="252"/>
    </location>
</feature>
<dbReference type="PANTHER" id="PTHR43162">
    <property type="match status" value="1"/>
</dbReference>
<dbReference type="Gene3D" id="3.90.25.10">
    <property type="entry name" value="UDP-galactose 4-epimerase, domain 1"/>
    <property type="match status" value="1"/>
</dbReference>
<protein>
    <submittedName>
        <fullName evidence="2">Uncharacterized conserved protein YbjT, contains NAD(P)-binding and DUF2867 domains</fullName>
    </submittedName>
</protein>
<dbReference type="CDD" id="cd05269">
    <property type="entry name" value="TMR_SDR_a"/>
    <property type="match status" value="1"/>
</dbReference>
<dbReference type="InterPro" id="IPR008030">
    <property type="entry name" value="NmrA-like"/>
</dbReference>
<proteinExistence type="predicted"/>
<dbReference type="RefSeq" id="WP_073260045.1">
    <property type="nucleotide sequence ID" value="NZ_FRCS01000007.1"/>
</dbReference>
<keyword evidence="3" id="KW-1185">Reference proteome</keyword>
<organism evidence="2 3">
    <name type="scientific">Cryptosporangium aurantiacum</name>
    <dbReference type="NCBI Taxonomy" id="134849"/>
    <lineage>
        <taxon>Bacteria</taxon>
        <taxon>Bacillati</taxon>
        <taxon>Actinomycetota</taxon>
        <taxon>Actinomycetes</taxon>
        <taxon>Cryptosporangiales</taxon>
        <taxon>Cryptosporangiaceae</taxon>
        <taxon>Cryptosporangium</taxon>
    </lineage>
</organism>
<accession>A0A1M7TWY8</accession>
<dbReference type="EMBL" id="FRCS01000007">
    <property type="protein sequence ID" value="SHN75241.1"/>
    <property type="molecule type" value="Genomic_DNA"/>
</dbReference>
<dbReference type="InterPro" id="IPR036291">
    <property type="entry name" value="NAD(P)-bd_dom_sf"/>
</dbReference>
<name>A0A1M7TWY8_9ACTN</name>
<evidence type="ECO:0000259" key="1">
    <source>
        <dbReference type="Pfam" id="PF05368"/>
    </source>
</evidence>
<dbReference type="Gene3D" id="3.40.50.720">
    <property type="entry name" value="NAD(P)-binding Rossmann-like Domain"/>
    <property type="match status" value="1"/>
</dbReference>
<dbReference type="Pfam" id="PF05368">
    <property type="entry name" value="NmrA"/>
    <property type="match status" value="1"/>
</dbReference>
<dbReference type="STRING" id="134849.SAMN05443668_107251"/>
<sequence>MTGTILVTGATGKTGRRLIPLLVRRGTTVRAAVRAPAEAPPGVEEVAFDWADPSTYEAARKGATAIYLVYGDPGRAGDEAENVRALLDGAAEDGVRRVVLLSALGVDQAPDDDLLRRVELAVESCGVPHTILRPGAFMQNFSERHWMRIVDGIRDRDEIDLPGGEGVVSWVSADDIAEVAAVTLTENGHEGKGYTLVGPEPLTMAQVTAFISDAAGRPIRHVESGRDEVRDRLVASGIPAEVAEPISDVYVHALTSGAFGLVNDDVATVTGRPPASFRTFAADAYPAWRR</sequence>
<dbReference type="OrthoDB" id="3250520at2"/>
<evidence type="ECO:0000313" key="3">
    <source>
        <dbReference type="Proteomes" id="UP000184440"/>
    </source>
</evidence>
<reference evidence="2 3" key="1">
    <citation type="submission" date="2016-11" db="EMBL/GenBank/DDBJ databases">
        <authorList>
            <person name="Jaros S."/>
            <person name="Januszkiewicz K."/>
            <person name="Wedrychowicz H."/>
        </authorList>
    </citation>
    <scope>NUCLEOTIDE SEQUENCE [LARGE SCALE GENOMIC DNA]</scope>
    <source>
        <strain evidence="2 3">DSM 46144</strain>
    </source>
</reference>